<protein>
    <submittedName>
        <fullName evidence="2">Uncharacterized protein</fullName>
    </submittedName>
</protein>
<dbReference type="AlphaFoldDB" id="A0A1Y2I3W7"/>
<reference evidence="2 3" key="1">
    <citation type="submission" date="2016-07" db="EMBL/GenBank/DDBJ databases">
        <title>Pervasive Adenine N6-methylation of Active Genes in Fungi.</title>
        <authorList>
            <consortium name="DOE Joint Genome Institute"/>
            <person name="Mondo S.J."/>
            <person name="Dannebaum R.O."/>
            <person name="Kuo R.C."/>
            <person name="Labutti K."/>
            <person name="Haridas S."/>
            <person name="Kuo A."/>
            <person name="Salamov A."/>
            <person name="Ahrendt S.R."/>
            <person name="Lipzen A."/>
            <person name="Sullivan W."/>
            <person name="Andreopoulos W.B."/>
            <person name="Clum A."/>
            <person name="Lindquist E."/>
            <person name="Daum C."/>
            <person name="Ramamoorthy G.K."/>
            <person name="Gryganskyi A."/>
            <person name="Culley D."/>
            <person name="Magnuson J.K."/>
            <person name="James T.Y."/>
            <person name="O'Malley M.A."/>
            <person name="Stajich J.E."/>
            <person name="Spatafora J.W."/>
            <person name="Visel A."/>
            <person name="Grigoriev I.V."/>
        </authorList>
    </citation>
    <scope>NUCLEOTIDE SEQUENCE [LARGE SCALE GENOMIC DNA]</scope>
    <source>
        <strain evidence="2 3">PL171</strain>
    </source>
</reference>
<evidence type="ECO:0000313" key="2">
    <source>
        <dbReference type="EMBL" id="ORZ41547.1"/>
    </source>
</evidence>
<evidence type="ECO:0000313" key="3">
    <source>
        <dbReference type="Proteomes" id="UP000193411"/>
    </source>
</evidence>
<name>A0A1Y2I3W7_9FUNG</name>
<gene>
    <name evidence="2" type="ORF">BCR44DRAFT_1423043</name>
</gene>
<dbReference type="Proteomes" id="UP000193411">
    <property type="component" value="Unassembled WGS sequence"/>
</dbReference>
<evidence type="ECO:0000256" key="1">
    <source>
        <dbReference type="SAM" id="MobiDB-lite"/>
    </source>
</evidence>
<comment type="caution">
    <text evidence="2">The sequence shown here is derived from an EMBL/GenBank/DDBJ whole genome shotgun (WGS) entry which is preliminary data.</text>
</comment>
<accession>A0A1Y2I3W7</accession>
<proteinExistence type="predicted"/>
<sequence>MKFDYVSERNQAAGVEADAVAAASTASVSTQTPTVRRPTGSAWNVKSMYLDNKYAPKYTLKAGTDTRIHDVFDAKPRDTTYAGIEKGACAANTLVQAIVHFGGPPFLEVLHATIKAHVDAGSNVTFMHALDEIEFISSFLDALESADSPLDELEPAGNPSTGPPLDESEPADPPIQLTFHKLWVRFQAIIFAPPNHDMLATSASSTAPPVAPYTPPFAAVSIDPELAPGSCVDVQALVDEHFAHVHAEQLPAFIAVDLSVSHFADDTPRKYTLANFGHFAVKGVMSVLRTFVRHLGPVVPRVTGQGHFAVFVHSMCQQLFMVLDDESVCEGVTYSC</sequence>
<dbReference type="EMBL" id="MCFL01000001">
    <property type="protein sequence ID" value="ORZ41547.1"/>
    <property type="molecule type" value="Genomic_DNA"/>
</dbReference>
<keyword evidence="3" id="KW-1185">Reference proteome</keyword>
<organism evidence="2 3">
    <name type="scientific">Catenaria anguillulae PL171</name>
    <dbReference type="NCBI Taxonomy" id="765915"/>
    <lineage>
        <taxon>Eukaryota</taxon>
        <taxon>Fungi</taxon>
        <taxon>Fungi incertae sedis</taxon>
        <taxon>Blastocladiomycota</taxon>
        <taxon>Blastocladiomycetes</taxon>
        <taxon>Blastocladiales</taxon>
        <taxon>Catenariaceae</taxon>
        <taxon>Catenaria</taxon>
    </lineage>
</organism>
<feature type="region of interest" description="Disordered" evidence="1">
    <location>
        <begin position="149"/>
        <end position="171"/>
    </location>
</feature>